<accession>A0A157ZIB4</accession>
<sequence>MPDEFETTRNYFLPIRVNTVCNSKKCRASVRRKINALFVSFWFLIGDAHAQSFAPNAKAARFVAAVVMNDFHTAQAGGGYVFSYDSHETEASLSARLDRWLSGADPQAISMDPAEKQALFGFYWAATVMSANSVCFRDIADPACGDDLSKWMARELNDDPRFVRAYESARKPLGLPPLERDAHESGH</sequence>
<comment type="caution">
    <text evidence="1">The sequence shown here is derived from an EMBL/GenBank/DDBJ whole genome shotgun (WGS) entry which is preliminary data.</text>
</comment>
<name>A0A157ZIB4_9BURK</name>
<protein>
    <submittedName>
        <fullName evidence="1">Uncharacterized protein</fullName>
    </submittedName>
</protein>
<dbReference type="EMBL" id="FCOA02000002">
    <property type="protein sequence ID" value="SAK45179.1"/>
    <property type="molecule type" value="Genomic_DNA"/>
</dbReference>
<dbReference type="Proteomes" id="UP000054851">
    <property type="component" value="Unassembled WGS sequence"/>
</dbReference>
<proteinExistence type="predicted"/>
<evidence type="ECO:0000313" key="1">
    <source>
        <dbReference type="EMBL" id="SAK45179.1"/>
    </source>
</evidence>
<gene>
    <name evidence="1" type="ORF">AWB79_00950</name>
</gene>
<reference evidence="1" key="1">
    <citation type="submission" date="2016-01" db="EMBL/GenBank/DDBJ databases">
        <authorList>
            <person name="Peeters C."/>
        </authorList>
    </citation>
    <scope>NUCLEOTIDE SEQUENCE</scope>
    <source>
        <strain evidence="1">LMG 29322</strain>
    </source>
</reference>
<evidence type="ECO:0000313" key="2">
    <source>
        <dbReference type="Proteomes" id="UP000054851"/>
    </source>
</evidence>
<organism evidence="1 2">
    <name type="scientific">Caballeronia hypogeia</name>
    <dbReference type="NCBI Taxonomy" id="1777140"/>
    <lineage>
        <taxon>Bacteria</taxon>
        <taxon>Pseudomonadati</taxon>
        <taxon>Pseudomonadota</taxon>
        <taxon>Betaproteobacteria</taxon>
        <taxon>Burkholderiales</taxon>
        <taxon>Burkholderiaceae</taxon>
        <taxon>Caballeronia</taxon>
    </lineage>
</organism>
<keyword evidence="2" id="KW-1185">Reference proteome</keyword>
<dbReference type="AlphaFoldDB" id="A0A157ZIB4"/>